<keyword evidence="3" id="KW-1185">Reference proteome</keyword>
<dbReference type="OrthoDB" id="9811471at2"/>
<sequence length="541" mass="58239">MHKPLNALPGKRFLHRTAFLFATTSCLFFQVSCQKPLSAENQVVRTAGSNIVELEIDQLQQKYKEGTLTAKEVVQAYLSRIEEIDDNGPSLGSIIEVNPDALQIAEALDKERKEGKVRGPLHGIPVVLKDNIDTHDRMATTAGSRALANSYPLQDSFVAKQLREAGAIIIGKANLSEWANFRGELSTSGWSGLGGQTKNPYVLSRNPCGSSSGSAVAVAANLTVLAIGTETNGSIVCPAHASGVVGIKPTVGLISRSGIIPISYTQDTPGPMARTVRDAAIGLGAMVGVDAADEKTLASEGKVYKDYTQFLKADGLKGKRIGFYKAPLGANYKVDSLMYQAIDFLKSQGAEIVEIDAIGSPGVGNHSFEVMLYEYKHGLNEYFKSLGPDAPIKSVEELIAFNKADTLELKHFNQRFLEMAQEKGDLNSNEYQEALAKLMKGSREEGIDKVMDTHKLDAIVAPTGGPAWKTDLVNGDSFQLGSSSPAAHAGYPSITVPMGFVEELPVGISFFGKAWSEPVLLEIAYGYETGTKHRKAPKFLP</sequence>
<dbReference type="InterPro" id="IPR036928">
    <property type="entry name" value="AS_sf"/>
</dbReference>
<dbReference type="Proteomes" id="UP000198432">
    <property type="component" value="Unassembled WGS sequence"/>
</dbReference>
<accession>A0A239KEP6</accession>
<dbReference type="InterPro" id="IPR023631">
    <property type="entry name" value="Amidase_dom"/>
</dbReference>
<gene>
    <name evidence="2" type="ORF">SAMN06296052_12833</name>
</gene>
<dbReference type="PANTHER" id="PTHR42678:SF34">
    <property type="entry name" value="OS04G0183300 PROTEIN"/>
    <property type="match status" value="1"/>
</dbReference>
<dbReference type="SUPFAM" id="SSF75304">
    <property type="entry name" value="Amidase signature (AS) enzymes"/>
    <property type="match status" value="1"/>
</dbReference>
<organism evidence="2 3">
    <name type="scientific">Pontibacter ummariensis</name>
    <dbReference type="NCBI Taxonomy" id="1610492"/>
    <lineage>
        <taxon>Bacteria</taxon>
        <taxon>Pseudomonadati</taxon>
        <taxon>Bacteroidota</taxon>
        <taxon>Cytophagia</taxon>
        <taxon>Cytophagales</taxon>
        <taxon>Hymenobacteraceae</taxon>
        <taxon>Pontibacter</taxon>
    </lineage>
</organism>
<dbReference type="NCBIfam" id="NF005300">
    <property type="entry name" value="PRK06828.1"/>
    <property type="match status" value="1"/>
</dbReference>
<evidence type="ECO:0000313" key="2">
    <source>
        <dbReference type="EMBL" id="SNT16837.1"/>
    </source>
</evidence>
<dbReference type="Pfam" id="PF01425">
    <property type="entry name" value="Amidase"/>
    <property type="match status" value="1"/>
</dbReference>
<dbReference type="AlphaFoldDB" id="A0A239KEP6"/>
<evidence type="ECO:0000259" key="1">
    <source>
        <dbReference type="Pfam" id="PF01425"/>
    </source>
</evidence>
<reference evidence="3" key="1">
    <citation type="submission" date="2017-06" db="EMBL/GenBank/DDBJ databases">
        <authorList>
            <person name="Varghese N."/>
            <person name="Submissions S."/>
        </authorList>
    </citation>
    <scope>NUCLEOTIDE SEQUENCE [LARGE SCALE GENOMIC DNA]</scope>
    <source>
        <strain evidence="3">NKM1</strain>
    </source>
</reference>
<dbReference type="PANTHER" id="PTHR42678">
    <property type="entry name" value="AMIDASE"/>
    <property type="match status" value="1"/>
</dbReference>
<dbReference type="Gene3D" id="3.90.1300.10">
    <property type="entry name" value="Amidase signature (AS) domain"/>
    <property type="match status" value="1"/>
</dbReference>
<protein>
    <submittedName>
        <fullName evidence="2">Amidase</fullName>
    </submittedName>
</protein>
<dbReference type="NCBIfam" id="NF006006">
    <property type="entry name" value="PRK08137.1"/>
    <property type="match status" value="1"/>
</dbReference>
<dbReference type="EMBL" id="FZOQ01000028">
    <property type="protein sequence ID" value="SNT16837.1"/>
    <property type="molecule type" value="Genomic_DNA"/>
</dbReference>
<dbReference type="RefSeq" id="WP_089321325.1">
    <property type="nucleotide sequence ID" value="NZ_FZOQ01000028.1"/>
</dbReference>
<evidence type="ECO:0000313" key="3">
    <source>
        <dbReference type="Proteomes" id="UP000198432"/>
    </source>
</evidence>
<proteinExistence type="predicted"/>
<feature type="domain" description="Amidase" evidence="1">
    <location>
        <begin position="72"/>
        <end position="521"/>
    </location>
</feature>
<name>A0A239KEP6_9BACT</name>